<protein>
    <submittedName>
        <fullName evidence="1">Uncharacterized protein</fullName>
    </submittedName>
</protein>
<sequence>MPSAHGQNNFIMEKQKSVASTQLGGESSTFICTECGDGFSQYSNVLAHMAIHGPLESFSFDGSSNGFEVPREYVLQENGTLTVVNGLGAITFICKTSFSWNPAITLPIHYQTSFSNSKTTVVSL</sequence>
<organism evidence="1 2">
    <name type="scientific">Larimichthys crocea</name>
    <name type="common">Large yellow croaker</name>
    <name type="synonym">Pseudosciaena crocea</name>
    <dbReference type="NCBI Taxonomy" id="215358"/>
    <lineage>
        <taxon>Eukaryota</taxon>
        <taxon>Metazoa</taxon>
        <taxon>Chordata</taxon>
        <taxon>Craniata</taxon>
        <taxon>Vertebrata</taxon>
        <taxon>Euteleostomi</taxon>
        <taxon>Actinopterygii</taxon>
        <taxon>Neopterygii</taxon>
        <taxon>Teleostei</taxon>
        <taxon>Neoteleostei</taxon>
        <taxon>Acanthomorphata</taxon>
        <taxon>Eupercaria</taxon>
        <taxon>Sciaenidae</taxon>
        <taxon>Larimichthys</taxon>
    </lineage>
</organism>
<dbReference type="EMBL" id="CM011687">
    <property type="protein sequence ID" value="TMS10641.1"/>
    <property type="molecule type" value="Genomic_DNA"/>
</dbReference>
<evidence type="ECO:0000313" key="2">
    <source>
        <dbReference type="Proteomes" id="UP000793456"/>
    </source>
</evidence>
<evidence type="ECO:0000313" key="1">
    <source>
        <dbReference type="EMBL" id="TMS10641.1"/>
    </source>
</evidence>
<accession>A0ACD3QTP4</accession>
<gene>
    <name evidence="1" type="ORF">E3U43_019634</name>
</gene>
<comment type="caution">
    <text evidence="1">The sequence shown here is derived from an EMBL/GenBank/DDBJ whole genome shotgun (WGS) entry which is preliminary data.</text>
</comment>
<proteinExistence type="predicted"/>
<keyword evidence="2" id="KW-1185">Reference proteome</keyword>
<dbReference type="Proteomes" id="UP000793456">
    <property type="component" value="Chromosome XIV"/>
</dbReference>
<name>A0ACD3QTP4_LARCR</name>
<reference evidence="1" key="1">
    <citation type="submission" date="2018-11" db="EMBL/GenBank/DDBJ databases">
        <title>The sequence and de novo assembly of Larimichthys crocea genome using PacBio and Hi-C technologies.</title>
        <authorList>
            <person name="Xu P."/>
            <person name="Chen B."/>
            <person name="Zhou Z."/>
            <person name="Ke Q."/>
            <person name="Wu Y."/>
            <person name="Bai H."/>
            <person name="Pu F."/>
        </authorList>
    </citation>
    <scope>NUCLEOTIDE SEQUENCE</scope>
    <source>
        <tissue evidence="1">Muscle</tissue>
    </source>
</reference>